<dbReference type="AlphaFoldDB" id="A0A1T4XVF4"/>
<dbReference type="EMBL" id="FUYB01000024">
    <property type="protein sequence ID" value="SKA93527.1"/>
    <property type="molecule type" value="Genomic_DNA"/>
</dbReference>
<dbReference type="OrthoDB" id="5625207at2"/>
<dbReference type="RefSeq" id="WP_078923967.1">
    <property type="nucleotide sequence ID" value="NZ_FUYB01000024.1"/>
</dbReference>
<dbReference type="STRING" id="92487.SAMN02745130_03529"/>
<evidence type="ECO:0000313" key="3">
    <source>
        <dbReference type="Proteomes" id="UP000190460"/>
    </source>
</evidence>
<feature type="domain" description="YjiS-like" evidence="1">
    <location>
        <begin position="18"/>
        <end position="40"/>
    </location>
</feature>
<evidence type="ECO:0000313" key="2">
    <source>
        <dbReference type="EMBL" id="SKA93527.1"/>
    </source>
</evidence>
<gene>
    <name evidence="2" type="ORF">SAMN02745130_03529</name>
</gene>
<reference evidence="2 3" key="1">
    <citation type="submission" date="2017-02" db="EMBL/GenBank/DDBJ databases">
        <authorList>
            <person name="Peterson S.W."/>
        </authorList>
    </citation>
    <scope>NUCLEOTIDE SEQUENCE [LARGE SCALE GENOMIC DNA]</scope>
    <source>
        <strain evidence="2 3">ATCC 49788</strain>
    </source>
</reference>
<dbReference type="Proteomes" id="UP000190460">
    <property type="component" value="Unassembled WGS sequence"/>
</dbReference>
<sequence>MKALAMIYTSMIDNFLKARTLRNLNKLSETQLDDIGVSRELLAQGIHAFPWRIQNTGLQQATAPAVLAQFKQAAANDAHQWSRAA</sequence>
<organism evidence="2 3">
    <name type="scientific">Thiothrix eikelboomii</name>
    <dbReference type="NCBI Taxonomy" id="92487"/>
    <lineage>
        <taxon>Bacteria</taxon>
        <taxon>Pseudomonadati</taxon>
        <taxon>Pseudomonadota</taxon>
        <taxon>Gammaproteobacteria</taxon>
        <taxon>Thiotrichales</taxon>
        <taxon>Thiotrichaceae</taxon>
        <taxon>Thiothrix</taxon>
    </lineage>
</organism>
<accession>A0A1T4XVF4</accession>
<dbReference type="Pfam" id="PF06568">
    <property type="entry name" value="YjiS-like"/>
    <property type="match status" value="1"/>
</dbReference>
<protein>
    <recommendedName>
        <fullName evidence="1">YjiS-like domain-containing protein</fullName>
    </recommendedName>
</protein>
<dbReference type="InterPro" id="IPR009506">
    <property type="entry name" value="YjiS-like"/>
</dbReference>
<name>A0A1T4XVF4_9GAMM</name>
<keyword evidence="3" id="KW-1185">Reference proteome</keyword>
<evidence type="ECO:0000259" key="1">
    <source>
        <dbReference type="Pfam" id="PF06568"/>
    </source>
</evidence>
<proteinExistence type="predicted"/>